<sequence length="94" mass="10285">MVALLGWVIVAVVTAELFWWIVGGAAIACVGWLIYREWETRLWERLAADVENAEIIARADEQHALALAGDPRGTYGIYPPSPLVWPGAGPASLR</sequence>
<reference evidence="2 3" key="1">
    <citation type="submission" date="2020-03" db="EMBL/GenBank/DDBJ databases">
        <title>Sequencing the genomes of 1000 actinobacteria strains.</title>
        <authorList>
            <person name="Klenk H.-P."/>
        </authorList>
    </citation>
    <scope>NUCLEOTIDE SEQUENCE [LARGE SCALE GENOMIC DNA]</scope>
    <source>
        <strain evidence="2 3">DSM 44556</strain>
    </source>
</reference>
<accession>A0A7X5U5R2</accession>
<dbReference type="EMBL" id="JAANOW010000005">
    <property type="protein sequence ID" value="NIH98873.1"/>
    <property type="molecule type" value="Genomic_DNA"/>
</dbReference>
<dbReference type="RefSeq" id="WP_167164542.1">
    <property type="nucleotide sequence ID" value="NZ_JAANOW010000005.1"/>
</dbReference>
<organism evidence="2 3">
    <name type="scientific">Mycolicibacterium fluoranthenivorans</name>
    <dbReference type="NCBI Taxonomy" id="258505"/>
    <lineage>
        <taxon>Bacteria</taxon>
        <taxon>Bacillati</taxon>
        <taxon>Actinomycetota</taxon>
        <taxon>Actinomycetes</taxon>
        <taxon>Mycobacteriales</taxon>
        <taxon>Mycobacteriaceae</taxon>
        <taxon>Mycolicibacterium</taxon>
    </lineage>
</organism>
<keyword evidence="1" id="KW-0812">Transmembrane</keyword>
<dbReference type="AlphaFoldDB" id="A0A7X5U5R2"/>
<comment type="caution">
    <text evidence="2">The sequence shown here is derived from an EMBL/GenBank/DDBJ whole genome shotgun (WGS) entry which is preliminary data.</text>
</comment>
<evidence type="ECO:0000313" key="2">
    <source>
        <dbReference type="EMBL" id="NIH98873.1"/>
    </source>
</evidence>
<evidence type="ECO:0000313" key="3">
    <source>
        <dbReference type="Proteomes" id="UP000547444"/>
    </source>
</evidence>
<keyword evidence="3" id="KW-1185">Reference proteome</keyword>
<proteinExistence type="predicted"/>
<name>A0A7X5U5R2_9MYCO</name>
<dbReference type="Proteomes" id="UP000547444">
    <property type="component" value="Unassembled WGS sequence"/>
</dbReference>
<evidence type="ECO:0000256" key="1">
    <source>
        <dbReference type="SAM" id="Phobius"/>
    </source>
</evidence>
<keyword evidence="1" id="KW-1133">Transmembrane helix</keyword>
<protein>
    <submittedName>
        <fullName evidence="2">Uncharacterized protein</fullName>
    </submittedName>
</protein>
<gene>
    <name evidence="2" type="ORF">FHU31_005897</name>
</gene>
<feature type="transmembrane region" description="Helical" evidence="1">
    <location>
        <begin position="6"/>
        <end position="35"/>
    </location>
</feature>
<keyword evidence="1" id="KW-0472">Membrane</keyword>